<dbReference type="PANTHER" id="PTHR22306">
    <property type="entry name" value="CHROMOSOME 7 OPEN READING FRAME 50"/>
    <property type="match status" value="1"/>
</dbReference>
<evidence type="ECO:0000259" key="2">
    <source>
        <dbReference type="Pfam" id="PF10180"/>
    </source>
</evidence>
<keyword evidence="4" id="KW-1185">Reference proteome</keyword>
<name>A0A4P9ZDX8_9ASCO</name>
<reference evidence="4" key="1">
    <citation type="journal article" date="2018" name="Nat. Microbiol.">
        <title>Leveraging single-cell genomics to expand the fungal tree of life.</title>
        <authorList>
            <person name="Ahrendt S.R."/>
            <person name="Quandt C.A."/>
            <person name="Ciobanu D."/>
            <person name="Clum A."/>
            <person name="Salamov A."/>
            <person name="Andreopoulos B."/>
            <person name="Cheng J.F."/>
            <person name="Woyke T."/>
            <person name="Pelin A."/>
            <person name="Henrissat B."/>
            <person name="Reynolds N.K."/>
            <person name="Benny G.L."/>
            <person name="Smith M.E."/>
            <person name="James T.Y."/>
            <person name="Grigoriev I.V."/>
        </authorList>
    </citation>
    <scope>NUCLEOTIDE SEQUENCE [LARGE SCALE GENOMIC DNA]</scope>
    <source>
        <strain evidence="4">Baker2002</strain>
    </source>
</reference>
<dbReference type="Pfam" id="PF10180">
    <property type="entry name" value="WKF"/>
    <property type="match status" value="1"/>
</dbReference>
<dbReference type="EMBL" id="ML004445">
    <property type="protein sequence ID" value="RKP31177.1"/>
    <property type="molecule type" value="Genomic_DNA"/>
</dbReference>
<evidence type="ECO:0000256" key="1">
    <source>
        <dbReference type="SAM" id="MobiDB-lite"/>
    </source>
</evidence>
<protein>
    <recommendedName>
        <fullName evidence="2">WKF domain-containing protein</fullName>
    </recommendedName>
</protein>
<dbReference type="PANTHER" id="PTHR22306:SF2">
    <property type="entry name" value="CHROMOSOME 7 OPEN READING FRAME 50"/>
    <property type="match status" value="1"/>
</dbReference>
<feature type="region of interest" description="Disordered" evidence="1">
    <location>
        <begin position="18"/>
        <end position="73"/>
    </location>
</feature>
<evidence type="ECO:0000313" key="4">
    <source>
        <dbReference type="Proteomes" id="UP000268321"/>
    </source>
</evidence>
<evidence type="ECO:0000313" key="3">
    <source>
        <dbReference type="EMBL" id="RKP31177.1"/>
    </source>
</evidence>
<dbReference type="OrthoDB" id="10261563at2759"/>
<organism evidence="3 4">
    <name type="scientific">Metschnikowia bicuspidata</name>
    <dbReference type="NCBI Taxonomy" id="27322"/>
    <lineage>
        <taxon>Eukaryota</taxon>
        <taxon>Fungi</taxon>
        <taxon>Dikarya</taxon>
        <taxon>Ascomycota</taxon>
        <taxon>Saccharomycotina</taxon>
        <taxon>Pichiomycetes</taxon>
        <taxon>Metschnikowiaceae</taxon>
        <taxon>Metschnikowia</taxon>
    </lineage>
</organism>
<accession>A0A4P9ZDX8</accession>
<feature type="region of interest" description="Disordered" evidence="1">
    <location>
        <begin position="219"/>
        <end position="262"/>
    </location>
</feature>
<dbReference type="AlphaFoldDB" id="A0A4P9ZDX8"/>
<dbReference type="Proteomes" id="UP000268321">
    <property type="component" value="Unassembled WGS sequence"/>
</dbReference>
<feature type="compositionally biased region" description="Acidic residues" evidence="1">
    <location>
        <begin position="237"/>
        <end position="262"/>
    </location>
</feature>
<sequence>MSKVPAWKRLGLVVKKDASNDALPTTEHLDDANVTHKQAKKIARKNSESSSGCSRSDKKPPKRIKLPKSERKGPVERDQLAYLKRFVNDREHWKFSKQKQNWLLKNIEHISPQYHAALALYVDSIQGGARTRLQEHLHSVLAEWNKTARILEARVEAELFGDKDADAKEKETQKEKEEVKGPTRKYASICKMLLDVLWDEPVEMVGYEESVLDSIVLDVEDEGQTEDKNDKVYSEGQSDEEKAEQDSNEDATNEPEPEDNLIIEYVDVEDYVRAAQSSQ</sequence>
<gene>
    <name evidence="3" type="ORF">METBISCDRAFT_26771</name>
</gene>
<proteinExistence type="predicted"/>
<dbReference type="InterPro" id="IPR019327">
    <property type="entry name" value="WKF"/>
</dbReference>
<feature type="domain" description="WKF" evidence="2">
    <location>
        <begin position="81"/>
        <end position="138"/>
    </location>
</feature>